<reference evidence="2" key="1">
    <citation type="journal article" date="2015" name="Nature">
        <title>Complex archaea that bridge the gap between prokaryotes and eukaryotes.</title>
        <authorList>
            <person name="Spang A."/>
            <person name="Saw J.H."/>
            <person name="Jorgensen S.L."/>
            <person name="Zaremba-Niedzwiedzka K."/>
            <person name="Martijn J."/>
            <person name="Lind A.E."/>
            <person name="van Eijk R."/>
            <person name="Schleper C."/>
            <person name="Guy L."/>
            <person name="Ettema T.J."/>
        </authorList>
    </citation>
    <scope>NUCLEOTIDE SEQUENCE</scope>
</reference>
<organism evidence="2">
    <name type="scientific">marine sediment metagenome</name>
    <dbReference type="NCBI Taxonomy" id="412755"/>
    <lineage>
        <taxon>unclassified sequences</taxon>
        <taxon>metagenomes</taxon>
        <taxon>ecological metagenomes</taxon>
    </lineage>
</organism>
<feature type="non-terminal residue" evidence="2">
    <location>
        <position position="151"/>
    </location>
</feature>
<feature type="region of interest" description="Disordered" evidence="1">
    <location>
        <begin position="119"/>
        <end position="151"/>
    </location>
</feature>
<evidence type="ECO:0000256" key="1">
    <source>
        <dbReference type="SAM" id="MobiDB-lite"/>
    </source>
</evidence>
<protein>
    <submittedName>
        <fullName evidence="2">Uncharacterized protein</fullName>
    </submittedName>
</protein>
<dbReference type="EMBL" id="LAZR01040296">
    <property type="protein sequence ID" value="KKL14841.1"/>
    <property type="molecule type" value="Genomic_DNA"/>
</dbReference>
<dbReference type="AlphaFoldDB" id="A0A0F9DAR2"/>
<gene>
    <name evidence="2" type="ORF">LCGC14_2511570</name>
</gene>
<proteinExistence type="predicted"/>
<feature type="compositionally biased region" description="Low complexity" evidence="1">
    <location>
        <begin position="123"/>
        <end position="151"/>
    </location>
</feature>
<sequence length="151" mass="15702">MKQNRMKIHKRLGLGLIVIGVLVGTLGMTALADGAGSPEVCKTGDQADNGIFTAEAGEIVDGVCIKSGELHTGVLGNGLHRDGCYEVSGVGTQTVTVQRVGNPGPDCQQISHVDVLVTDDPEPTTTTVPEETTTVPEETTTTVPEETTTTD</sequence>
<name>A0A0F9DAR2_9ZZZZ</name>
<evidence type="ECO:0000313" key="2">
    <source>
        <dbReference type="EMBL" id="KKL14841.1"/>
    </source>
</evidence>
<accession>A0A0F9DAR2</accession>
<comment type="caution">
    <text evidence="2">The sequence shown here is derived from an EMBL/GenBank/DDBJ whole genome shotgun (WGS) entry which is preliminary data.</text>
</comment>